<keyword evidence="2" id="KW-0597">Phosphoprotein</keyword>
<dbReference type="InterPro" id="IPR020806">
    <property type="entry name" value="PKS_PP-bd"/>
</dbReference>
<dbReference type="KEGG" id="salj:SMD11_1145"/>
<dbReference type="Gene3D" id="1.10.1200.10">
    <property type="entry name" value="ACP-like"/>
    <property type="match status" value="1"/>
</dbReference>
<dbReference type="PROSITE" id="PS50075">
    <property type="entry name" value="CARRIER"/>
    <property type="match status" value="1"/>
</dbReference>
<dbReference type="GO" id="GO:0017000">
    <property type="term" value="P:antibiotic biosynthetic process"/>
    <property type="evidence" value="ECO:0007669"/>
    <property type="project" value="UniProtKB-ARBA"/>
</dbReference>
<dbReference type="AlphaFoldDB" id="A0A1Z2KXP4"/>
<evidence type="ECO:0000256" key="1">
    <source>
        <dbReference type="ARBA" id="ARBA00022450"/>
    </source>
</evidence>
<dbReference type="EMBL" id="CP021744">
    <property type="protein sequence ID" value="ARZ66808.1"/>
    <property type="molecule type" value="Genomic_DNA"/>
</dbReference>
<evidence type="ECO:0000313" key="5">
    <source>
        <dbReference type="Proteomes" id="UP000195755"/>
    </source>
</evidence>
<dbReference type="InterPro" id="IPR006162">
    <property type="entry name" value="Ppantetheine_attach_site"/>
</dbReference>
<evidence type="ECO:0000256" key="2">
    <source>
        <dbReference type="ARBA" id="ARBA00022553"/>
    </source>
</evidence>
<dbReference type="SMART" id="SM00823">
    <property type="entry name" value="PKS_PP"/>
    <property type="match status" value="1"/>
</dbReference>
<reference evidence="4 5" key="1">
    <citation type="submission" date="2017-06" db="EMBL/GenBank/DDBJ databases">
        <title>Streptomyces albireticuli Genome sequencing and assembly.</title>
        <authorList>
            <person name="Wang Y."/>
            <person name="Du B."/>
            <person name="Ding Y."/>
            <person name="Liu H."/>
            <person name="Hou Q."/>
            <person name="Liu K."/>
            <person name="Yao L."/>
            <person name="Wang C."/>
        </authorList>
    </citation>
    <scope>NUCLEOTIDE SEQUENCE [LARGE SCALE GENOMIC DNA]</scope>
    <source>
        <strain evidence="4 5">MDJK11</strain>
    </source>
</reference>
<organism evidence="4 5">
    <name type="scientific">Streptomyces albireticuli</name>
    <dbReference type="NCBI Taxonomy" id="1940"/>
    <lineage>
        <taxon>Bacteria</taxon>
        <taxon>Bacillati</taxon>
        <taxon>Actinomycetota</taxon>
        <taxon>Actinomycetes</taxon>
        <taxon>Kitasatosporales</taxon>
        <taxon>Streptomycetaceae</taxon>
        <taxon>Streptomyces</taxon>
    </lineage>
</organism>
<sequence length="94" mass="10031">MTEPMDIDTLRRILVACAGEDETAAPAGDILDIPFTDLGYDSLALMESAARIKQDFGVDIADDVLTELETPRALLDLVNGSARAGQPAEEVRVA</sequence>
<name>A0A1Z2KXP4_9ACTN</name>
<protein>
    <submittedName>
        <fullName evidence="4">Acyl carrier protein</fullName>
    </submittedName>
</protein>
<dbReference type="GO" id="GO:0031177">
    <property type="term" value="F:phosphopantetheine binding"/>
    <property type="evidence" value="ECO:0007669"/>
    <property type="project" value="InterPro"/>
</dbReference>
<dbReference type="InterPro" id="IPR036736">
    <property type="entry name" value="ACP-like_sf"/>
</dbReference>
<accession>A0A1Z2KXP4</accession>
<proteinExistence type="predicted"/>
<feature type="domain" description="Carrier" evidence="3">
    <location>
        <begin position="4"/>
        <end position="82"/>
    </location>
</feature>
<dbReference type="RefSeq" id="WP_234365915.1">
    <property type="nucleotide sequence ID" value="NZ_CP021744.1"/>
</dbReference>
<dbReference type="Pfam" id="PF00550">
    <property type="entry name" value="PP-binding"/>
    <property type="match status" value="1"/>
</dbReference>
<dbReference type="PROSITE" id="PS00012">
    <property type="entry name" value="PHOSPHOPANTETHEINE"/>
    <property type="match status" value="1"/>
</dbReference>
<evidence type="ECO:0000259" key="3">
    <source>
        <dbReference type="PROSITE" id="PS50075"/>
    </source>
</evidence>
<dbReference type="SUPFAM" id="SSF47336">
    <property type="entry name" value="ACP-like"/>
    <property type="match status" value="1"/>
</dbReference>
<dbReference type="Proteomes" id="UP000195755">
    <property type="component" value="Chromosome"/>
</dbReference>
<dbReference type="InterPro" id="IPR009081">
    <property type="entry name" value="PP-bd_ACP"/>
</dbReference>
<gene>
    <name evidence="4" type="primary">actI3</name>
    <name evidence="4" type="ORF">SMD11_1145</name>
</gene>
<keyword evidence="1" id="KW-0596">Phosphopantetheine</keyword>
<evidence type="ECO:0000313" key="4">
    <source>
        <dbReference type="EMBL" id="ARZ66808.1"/>
    </source>
</evidence>